<dbReference type="EMBL" id="VOAJ01004992">
    <property type="protein sequence ID" value="KAF0876688.1"/>
    <property type="molecule type" value="Genomic_DNA"/>
</dbReference>
<evidence type="ECO:0000256" key="3">
    <source>
        <dbReference type="ARBA" id="ARBA00022989"/>
    </source>
</evidence>
<evidence type="ECO:0000256" key="4">
    <source>
        <dbReference type="ARBA" id="ARBA00023136"/>
    </source>
</evidence>
<feature type="region of interest" description="Disordered" evidence="5">
    <location>
        <begin position="87"/>
        <end position="190"/>
    </location>
</feature>
<dbReference type="GO" id="GO:0032591">
    <property type="term" value="C:dendritic spine membrane"/>
    <property type="evidence" value="ECO:0007669"/>
    <property type="project" value="TreeGrafter"/>
</dbReference>
<feature type="compositionally biased region" description="Polar residues" evidence="5">
    <location>
        <begin position="180"/>
        <end position="190"/>
    </location>
</feature>
<evidence type="ECO:0000256" key="1">
    <source>
        <dbReference type="ARBA" id="ARBA00004370"/>
    </source>
</evidence>
<dbReference type="PANTHER" id="PTHR31774">
    <property type="entry name" value="PROTEIN SHISA-9-RELATED"/>
    <property type="match status" value="1"/>
</dbReference>
<gene>
    <name evidence="6" type="primary">Shisa9_1</name>
    <name evidence="6" type="ORF">FOF47_R18644</name>
</gene>
<dbReference type="Proteomes" id="UP000475037">
    <property type="component" value="Unassembled WGS sequence"/>
</dbReference>
<accession>A0A6G1ALP4</accession>
<dbReference type="GO" id="GO:0048172">
    <property type="term" value="P:regulation of short-term neuronal synaptic plasticity"/>
    <property type="evidence" value="ECO:0007669"/>
    <property type="project" value="TreeGrafter"/>
</dbReference>
<comment type="subcellular location">
    <subcellularLocation>
        <location evidence="1">Membrane</location>
    </subcellularLocation>
</comment>
<feature type="compositionally biased region" description="Polar residues" evidence="5">
    <location>
        <begin position="111"/>
        <end position="121"/>
    </location>
</feature>
<keyword evidence="7" id="KW-1185">Reference proteome</keyword>
<dbReference type="GO" id="GO:0032281">
    <property type="term" value="C:AMPA glutamate receptor complex"/>
    <property type="evidence" value="ECO:0007669"/>
    <property type="project" value="TreeGrafter"/>
</dbReference>
<sequence length="190" mass="20894">MNNAVPTSPLLQQMGHPHSYPSLGQISNPYEQQPPGKELNKYASLKAVGNSDGDWAVATLKSPKADKVSDDFYSKRRHLAELAAKGNLPLHPVRVEDEPRAFSPEHGPAKQNGQKSRTNKTPPHPLAYNSTTNFKGWDPNEQSLRRQAYGNKGKLGIAESGSSDPLGTRTQHYPPPQPYFITNSKTEVTV</sequence>
<evidence type="ECO:0000313" key="6">
    <source>
        <dbReference type="EMBL" id="KAF0876688.1"/>
    </source>
</evidence>
<dbReference type="PANTHER" id="PTHR31774:SF1">
    <property type="entry name" value="PROTEIN SHISA-9"/>
    <property type="match status" value="1"/>
</dbReference>
<proteinExistence type="predicted"/>
<dbReference type="GO" id="GO:0045211">
    <property type="term" value="C:postsynaptic membrane"/>
    <property type="evidence" value="ECO:0007669"/>
    <property type="project" value="TreeGrafter"/>
</dbReference>
<feature type="compositionally biased region" description="Polar residues" evidence="5">
    <location>
        <begin position="160"/>
        <end position="171"/>
    </location>
</feature>
<evidence type="ECO:0000256" key="2">
    <source>
        <dbReference type="ARBA" id="ARBA00022692"/>
    </source>
</evidence>
<dbReference type="AlphaFoldDB" id="A0A6G1ALP4"/>
<keyword evidence="3" id="KW-1133">Transmembrane helix</keyword>
<feature type="non-terminal residue" evidence="6">
    <location>
        <position position="1"/>
    </location>
</feature>
<feature type="compositionally biased region" description="Polar residues" evidence="5">
    <location>
        <begin position="1"/>
        <end position="11"/>
    </location>
</feature>
<keyword evidence="4" id="KW-0472">Membrane</keyword>
<dbReference type="InterPro" id="IPR026910">
    <property type="entry name" value="Shisa"/>
</dbReference>
<name>A0A6G1ALP4_CROCR</name>
<feature type="region of interest" description="Disordered" evidence="5">
    <location>
        <begin position="1"/>
        <end position="38"/>
    </location>
</feature>
<comment type="caution">
    <text evidence="6">The sequence shown here is derived from an EMBL/GenBank/DDBJ whole genome shotgun (WGS) entry which is preliminary data.</text>
</comment>
<dbReference type="GO" id="GO:0014069">
    <property type="term" value="C:postsynaptic density"/>
    <property type="evidence" value="ECO:0007669"/>
    <property type="project" value="TreeGrafter"/>
</dbReference>
<keyword evidence="2" id="KW-0812">Transmembrane</keyword>
<reference evidence="6 7" key="1">
    <citation type="submission" date="2019-11" db="EMBL/GenBank/DDBJ databases">
        <authorList>
            <person name="Yang C."/>
            <person name="Li F."/>
        </authorList>
    </citation>
    <scope>NUCLEOTIDE SEQUENCE [LARGE SCALE GENOMIC DNA]</scope>
    <source>
        <strain evidence="6">KB4526</strain>
        <tissue evidence="6">Muscle</tissue>
    </source>
</reference>
<organism evidence="6 7">
    <name type="scientific">Crocuta crocuta</name>
    <name type="common">Spotted hyena</name>
    <dbReference type="NCBI Taxonomy" id="9678"/>
    <lineage>
        <taxon>Eukaryota</taxon>
        <taxon>Metazoa</taxon>
        <taxon>Chordata</taxon>
        <taxon>Craniata</taxon>
        <taxon>Vertebrata</taxon>
        <taxon>Euteleostomi</taxon>
        <taxon>Mammalia</taxon>
        <taxon>Eutheria</taxon>
        <taxon>Laurasiatheria</taxon>
        <taxon>Carnivora</taxon>
        <taxon>Feliformia</taxon>
        <taxon>Hyaenidae</taxon>
        <taxon>Crocuta</taxon>
    </lineage>
</organism>
<feature type="compositionally biased region" description="Polar residues" evidence="5">
    <location>
        <begin position="22"/>
        <end position="31"/>
    </location>
</feature>
<evidence type="ECO:0000256" key="5">
    <source>
        <dbReference type="SAM" id="MobiDB-lite"/>
    </source>
</evidence>
<feature type="non-terminal residue" evidence="6">
    <location>
        <position position="190"/>
    </location>
</feature>
<evidence type="ECO:0000313" key="7">
    <source>
        <dbReference type="Proteomes" id="UP000475037"/>
    </source>
</evidence>
<protein>
    <submittedName>
        <fullName evidence="6">SHSA9 protein</fullName>
    </submittedName>
</protein>